<reference evidence="2" key="1">
    <citation type="submission" date="2016-02" db="EMBL/GenBank/DDBJ databases">
        <title>Draft genome sequence of Microdochium bolleyi, a fungal endophyte of beachgrass.</title>
        <authorList>
            <consortium name="DOE Joint Genome Institute"/>
            <person name="David A.S."/>
            <person name="May G."/>
            <person name="Haridas S."/>
            <person name="Lim J."/>
            <person name="Wang M."/>
            <person name="Labutti K."/>
            <person name="Lipzen A."/>
            <person name="Barry K."/>
            <person name="Grigoriev I.V."/>
        </authorList>
    </citation>
    <scope>NUCLEOTIDE SEQUENCE [LARGE SCALE GENOMIC DNA]</scope>
    <source>
        <strain evidence="2">J235TASD1</strain>
    </source>
</reference>
<protein>
    <submittedName>
        <fullName evidence="1">Uncharacterized protein</fullName>
    </submittedName>
</protein>
<dbReference type="AlphaFoldDB" id="A0A136JD48"/>
<organism evidence="1 2">
    <name type="scientific">Microdochium bolleyi</name>
    <dbReference type="NCBI Taxonomy" id="196109"/>
    <lineage>
        <taxon>Eukaryota</taxon>
        <taxon>Fungi</taxon>
        <taxon>Dikarya</taxon>
        <taxon>Ascomycota</taxon>
        <taxon>Pezizomycotina</taxon>
        <taxon>Sordariomycetes</taxon>
        <taxon>Xylariomycetidae</taxon>
        <taxon>Xylariales</taxon>
        <taxon>Microdochiaceae</taxon>
        <taxon>Microdochium</taxon>
    </lineage>
</organism>
<gene>
    <name evidence="1" type="ORF">Micbo1qcDRAFT_156885</name>
</gene>
<dbReference type="EMBL" id="KQ964246">
    <property type="protein sequence ID" value="KXJ95079.1"/>
    <property type="molecule type" value="Genomic_DNA"/>
</dbReference>
<name>A0A136JD48_9PEZI</name>
<evidence type="ECO:0000313" key="2">
    <source>
        <dbReference type="Proteomes" id="UP000070501"/>
    </source>
</evidence>
<accession>A0A136JD48</accession>
<sequence length="52" mass="5775">MKRQLPDTMSHANYTQRPMAIGGFTSKHCCLLFALVCTYHVGVEFPEGRACG</sequence>
<dbReference type="InParanoid" id="A0A136JD48"/>
<evidence type="ECO:0000313" key="1">
    <source>
        <dbReference type="EMBL" id="KXJ95079.1"/>
    </source>
</evidence>
<keyword evidence="2" id="KW-1185">Reference proteome</keyword>
<proteinExistence type="predicted"/>
<dbReference type="Proteomes" id="UP000070501">
    <property type="component" value="Unassembled WGS sequence"/>
</dbReference>